<dbReference type="NCBIfam" id="NF008607">
    <property type="entry name" value="PRK11579.1"/>
    <property type="match status" value="1"/>
</dbReference>
<dbReference type="RefSeq" id="WP_018394472.1">
    <property type="nucleotide sequence ID" value="NZ_LQWZ01000033.1"/>
</dbReference>
<dbReference type="GO" id="GO:0016491">
    <property type="term" value="F:oxidoreductase activity"/>
    <property type="evidence" value="ECO:0007669"/>
    <property type="project" value="UniProtKB-KW"/>
</dbReference>
<dbReference type="PANTHER" id="PTHR43708">
    <property type="entry name" value="CONSERVED EXPRESSED OXIDOREDUCTASE (EUROFUNG)"/>
    <property type="match status" value="1"/>
</dbReference>
<evidence type="ECO:0000259" key="3">
    <source>
        <dbReference type="Pfam" id="PF01408"/>
    </source>
</evidence>
<evidence type="ECO:0000313" key="6">
    <source>
        <dbReference type="Proteomes" id="UP000077271"/>
    </source>
</evidence>
<dbReference type="PANTHER" id="PTHR43708:SF5">
    <property type="entry name" value="CONSERVED EXPRESSED OXIDOREDUCTASE (EUROFUNG)-RELATED"/>
    <property type="match status" value="1"/>
</dbReference>
<dbReference type="OrthoDB" id="9815825at2"/>
<dbReference type="Pfam" id="PF02894">
    <property type="entry name" value="GFO_IDH_MocA_C"/>
    <property type="match status" value="1"/>
</dbReference>
<dbReference type="Gene3D" id="3.30.360.10">
    <property type="entry name" value="Dihydrodipicolinate Reductase, domain 2"/>
    <property type="match status" value="1"/>
</dbReference>
<dbReference type="InterPro" id="IPR036291">
    <property type="entry name" value="NAD(P)-bd_dom_sf"/>
</dbReference>
<dbReference type="Proteomes" id="UP000077271">
    <property type="component" value="Unassembled WGS sequence"/>
</dbReference>
<dbReference type="InterPro" id="IPR051317">
    <property type="entry name" value="Gfo/Idh/MocA_oxidoreduct"/>
</dbReference>
<feature type="domain" description="Gfo/Idh/MocA-like oxidoreductase C-terminal" evidence="4">
    <location>
        <begin position="133"/>
        <end position="342"/>
    </location>
</feature>
<evidence type="ECO:0000256" key="1">
    <source>
        <dbReference type="ARBA" id="ARBA00010928"/>
    </source>
</evidence>
<protein>
    <submittedName>
        <fullName evidence="5">Oxidoreductase</fullName>
    </submittedName>
</protein>
<keyword evidence="2" id="KW-0560">Oxidoreductase</keyword>
<name>A0A177KMY5_9BACI</name>
<dbReference type="Gene3D" id="3.40.50.720">
    <property type="entry name" value="NAD(P)-binding Rossmann-like Domain"/>
    <property type="match status" value="1"/>
</dbReference>
<dbReference type="EMBL" id="LQWZ01000033">
    <property type="protein sequence ID" value="OAH54732.1"/>
    <property type="molecule type" value="Genomic_DNA"/>
</dbReference>
<evidence type="ECO:0000313" key="5">
    <source>
        <dbReference type="EMBL" id="OAH54732.1"/>
    </source>
</evidence>
<comment type="similarity">
    <text evidence="1">Belongs to the Gfo/Idh/MocA family.</text>
</comment>
<gene>
    <name evidence="5" type="ORF">AWH48_09120</name>
</gene>
<dbReference type="InterPro" id="IPR000683">
    <property type="entry name" value="Gfo/Idh/MocA-like_OxRdtase_N"/>
</dbReference>
<dbReference type="GO" id="GO:0000166">
    <property type="term" value="F:nucleotide binding"/>
    <property type="evidence" value="ECO:0007669"/>
    <property type="project" value="InterPro"/>
</dbReference>
<comment type="caution">
    <text evidence="5">The sequence shown here is derived from an EMBL/GenBank/DDBJ whole genome shotgun (WGS) entry which is preliminary data.</text>
</comment>
<dbReference type="SUPFAM" id="SSF51735">
    <property type="entry name" value="NAD(P)-binding Rossmann-fold domains"/>
    <property type="match status" value="1"/>
</dbReference>
<feature type="domain" description="Gfo/Idh/MocA-like oxidoreductase N-terminal" evidence="3">
    <location>
        <begin position="4"/>
        <end position="120"/>
    </location>
</feature>
<evidence type="ECO:0000259" key="4">
    <source>
        <dbReference type="Pfam" id="PF02894"/>
    </source>
</evidence>
<dbReference type="AlphaFoldDB" id="A0A177KMY5"/>
<dbReference type="Pfam" id="PF01408">
    <property type="entry name" value="GFO_IDH_MocA"/>
    <property type="match status" value="1"/>
</dbReference>
<accession>A0A177KMY5</accession>
<proteinExistence type="inferred from homology"/>
<organism evidence="5 6">
    <name type="scientific">Domibacillus aminovorans</name>
    <dbReference type="NCBI Taxonomy" id="29332"/>
    <lineage>
        <taxon>Bacteria</taxon>
        <taxon>Bacillati</taxon>
        <taxon>Bacillota</taxon>
        <taxon>Bacilli</taxon>
        <taxon>Bacillales</taxon>
        <taxon>Bacillaceae</taxon>
        <taxon>Domibacillus</taxon>
    </lineage>
</organism>
<dbReference type="InterPro" id="IPR004104">
    <property type="entry name" value="Gfo/Idh/MocA-like_OxRdtase_C"/>
</dbReference>
<sequence length="342" mass="38175">MKSIKIGLIGYGLSGFTFHAPFMKTMDEFSVVKIMSSNEEKVKKDFPDKEVTNDFESVIRDADVELVIITTPNEFHFDMAKRSIEAGKHVIIEKPMVIEAAKGDELVQLAEDHGVMLSVYQNRRYDGNFLTVKKLIDDGVLGDINTYEARYERFCPVLVGGWREKAEPGAGMLYDLGSHLIDQALYLFGMPDSVTADVQVQREGGETDDYFHIILAYGEKRAILHCGLLAFEQGPKYKVHGEKGTFIKYGEDGQESELKEGKLPEGADWGRDRIELYGTLYTESGEEKIVTVPGAYANYYKGVYDCIRNGADCPVSGEDGVNTICVIEAAIKSSEEKRTVNL</sequence>
<reference evidence="5 6" key="1">
    <citation type="submission" date="2016-01" db="EMBL/GenBank/DDBJ databases">
        <title>Investigation of taxonomic status of Bacillus aminovorans.</title>
        <authorList>
            <person name="Verma A."/>
            <person name="Pal Y."/>
            <person name="Krishnamurthi S."/>
        </authorList>
    </citation>
    <scope>NUCLEOTIDE SEQUENCE [LARGE SCALE GENOMIC DNA]</scope>
    <source>
        <strain evidence="5 6">DSM 4337</strain>
    </source>
</reference>
<evidence type="ECO:0000256" key="2">
    <source>
        <dbReference type="ARBA" id="ARBA00023002"/>
    </source>
</evidence>